<dbReference type="Proteomes" id="UP000054695">
    <property type="component" value="Unassembled WGS sequence"/>
</dbReference>
<dbReference type="PATRIC" id="fig|447.4.peg.433"/>
<keyword evidence="2" id="KW-0813">Transport</keyword>
<evidence type="ECO:0000313" key="14">
    <source>
        <dbReference type="EMBL" id="KTC76647.1"/>
    </source>
</evidence>
<keyword evidence="4" id="KW-0997">Cell inner membrane</keyword>
<evidence type="ECO:0000256" key="9">
    <source>
        <dbReference type="ARBA" id="ARBA00023055"/>
    </source>
</evidence>
<evidence type="ECO:0000313" key="15">
    <source>
        <dbReference type="Proteomes" id="UP000054695"/>
    </source>
</evidence>
<dbReference type="SUPFAM" id="SSF90123">
    <property type="entry name" value="ABC transporter transmembrane region"/>
    <property type="match status" value="1"/>
</dbReference>
<evidence type="ECO:0000256" key="5">
    <source>
        <dbReference type="ARBA" id="ARBA00022692"/>
    </source>
</evidence>
<keyword evidence="5 11" id="KW-0812">Transmembrane</keyword>
<dbReference type="EMBL" id="LNXU01000003">
    <property type="protein sequence ID" value="KTC76647.1"/>
    <property type="molecule type" value="Genomic_DNA"/>
</dbReference>
<dbReference type="InterPro" id="IPR003593">
    <property type="entry name" value="AAA+_ATPase"/>
</dbReference>
<evidence type="ECO:0000256" key="1">
    <source>
        <dbReference type="ARBA" id="ARBA00004651"/>
    </source>
</evidence>
<dbReference type="Pfam" id="PF00005">
    <property type="entry name" value="ABC_tran"/>
    <property type="match status" value="1"/>
</dbReference>
<keyword evidence="6" id="KW-0547">Nucleotide-binding</keyword>
<keyword evidence="15" id="KW-1185">Reference proteome</keyword>
<comment type="subcellular location">
    <subcellularLocation>
        <location evidence="1">Cell membrane</location>
        <topology evidence="1">Multi-pass membrane protein</topology>
    </subcellularLocation>
</comment>
<dbReference type="PANTHER" id="PTHR24221">
    <property type="entry name" value="ATP-BINDING CASSETTE SUB-FAMILY B"/>
    <property type="match status" value="1"/>
</dbReference>
<evidence type="ECO:0000256" key="4">
    <source>
        <dbReference type="ARBA" id="ARBA00022519"/>
    </source>
</evidence>
<evidence type="ECO:0000256" key="3">
    <source>
        <dbReference type="ARBA" id="ARBA00022475"/>
    </source>
</evidence>
<keyword evidence="9" id="KW-0445">Lipid transport</keyword>
<dbReference type="InterPro" id="IPR011527">
    <property type="entry name" value="ABC1_TM_dom"/>
</dbReference>
<dbReference type="GO" id="GO:0016887">
    <property type="term" value="F:ATP hydrolysis activity"/>
    <property type="evidence" value="ECO:0007669"/>
    <property type="project" value="InterPro"/>
</dbReference>
<dbReference type="OrthoDB" id="6336411at2"/>
<dbReference type="RefSeq" id="WP_058458103.1">
    <property type="nucleotide sequence ID" value="NZ_CAAAIY010000009.1"/>
</dbReference>
<evidence type="ECO:0000256" key="11">
    <source>
        <dbReference type="SAM" id="Phobius"/>
    </source>
</evidence>
<dbReference type="PROSITE" id="PS50893">
    <property type="entry name" value="ABC_TRANSPORTER_2"/>
    <property type="match status" value="1"/>
</dbReference>
<feature type="transmembrane region" description="Helical" evidence="11">
    <location>
        <begin position="21"/>
        <end position="42"/>
    </location>
</feature>
<feature type="domain" description="ABC transporter" evidence="12">
    <location>
        <begin position="342"/>
        <end position="576"/>
    </location>
</feature>
<keyword evidence="10 11" id="KW-0472">Membrane</keyword>
<dbReference type="GO" id="GO:0140359">
    <property type="term" value="F:ABC-type transporter activity"/>
    <property type="evidence" value="ECO:0007669"/>
    <property type="project" value="InterPro"/>
</dbReference>
<evidence type="ECO:0000256" key="2">
    <source>
        <dbReference type="ARBA" id="ARBA00022448"/>
    </source>
</evidence>
<protein>
    <submittedName>
        <fullName evidence="14">ABC transporter ATP-binding protein</fullName>
    </submittedName>
</protein>
<evidence type="ECO:0000259" key="12">
    <source>
        <dbReference type="PROSITE" id="PS50893"/>
    </source>
</evidence>
<dbReference type="FunFam" id="3.40.50.300:FF:000287">
    <property type="entry name" value="Multidrug ABC transporter ATP-binding protein"/>
    <property type="match status" value="1"/>
</dbReference>
<keyword evidence="7 14" id="KW-0067">ATP-binding</keyword>
<comment type="caution">
    <text evidence="14">The sequence shown here is derived from an EMBL/GenBank/DDBJ whole genome shotgun (WGS) entry which is preliminary data.</text>
</comment>
<evidence type="ECO:0000256" key="8">
    <source>
        <dbReference type="ARBA" id="ARBA00022989"/>
    </source>
</evidence>
<feature type="transmembrane region" description="Helical" evidence="11">
    <location>
        <begin position="62"/>
        <end position="80"/>
    </location>
</feature>
<dbReference type="PANTHER" id="PTHR24221:SF654">
    <property type="entry name" value="ATP-BINDING CASSETTE SUB-FAMILY B MEMBER 6"/>
    <property type="match status" value="1"/>
</dbReference>
<reference evidence="14 15" key="1">
    <citation type="submission" date="2015-11" db="EMBL/GenBank/DDBJ databases">
        <title>Genomic analysis of 38 Legionella species identifies large and diverse effector repertoires.</title>
        <authorList>
            <person name="Burstein D."/>
            <person name="Amaro F."/>
            <person name="Zusman T."/>
            <person name="Lifshitz Z."/>
            <person name="Cohen O."/>
            <person name="Gilbert J.A."/>
            <person name="Pupko T."/>
            <person name="Shuman H.A."/>
            <person name="Segal G."/>
        </authorList>
    </citation>
    <scope>NUCLEOTIDE SEQUENCE [LARGE SCALE GENOMIC DNA]</scope>
    <source>
        <strain evidence="14 15">WIGA</strain>
    </source>
</reference>
<sequence length="580" mass="66001">MQKIPGILAFLNPYLRQNKRYLWIFFITVIVAGFESSFQAYLMKWVIDVVSYTPKESLLPHIVLPACLYVSMDLYHNLTMRAYLYAAMKMYPTVKAKIINDLFHYISKHSIHFFQSNLAGDIASKIQDVSNGTEPLVRNFFEGFIARLATPVIVTFFLATISWRFSLIFIIWTVLFVSITLRLSQSVGKSAELFARNKNQMSGRLIDVISNIITAKIFGQTQFEKEHLGLSLNSLKVSEQHVQWDLLKLHFFQGLMTFILLASFMSLLIYGRIHADVTPGDFAFVLTLLITSLNHIYVLGQTIGNSIQGIGEFRQAMNVLMLPHDVVDLPDAKPLALTRGVIELRHINFGYDPEMLLFKDFNLCIESEEKVGIVGSSGAGKSTLIHLLLRLFEPFRGEITIDGQNIKTITINSLRRAITLVPQQVDLFHRSILDNIRYGYLEASEEEIYRAAKLAECDAFIQKLPEGYHTLVGERGMKLSGGQKQRIAIARAYLKPAKILIMDEATSSLDSITESYIQHALTHIMQGKTTIIVAHRLATLKQMDRILVLEKGQLVEQGQFQELIQRDGPFHYMWKQQAFI</sequence>
<dbReference type="InterPro" id="IPR003439">
    <property type="entry name" value="ABC_transporter-like_ATP-bd"/>
</dbReference>
<dbReference type="SUPFAM" id="SSF52540">
    <property type="entry name" value="P-loop containing nucleoside triphosphate hydrolases"/>
    <property type="match status" value="1"/>
</dbReference>
<dbReference type="AlphaFoldDB" id="A0A0W0RZI9"/>
<dbReference type="GO" id="GO:0005886">
    <property type="term" value="C:plasma membrane"/>
    <property type="evidence" value="ECO:0007669"/>
    <property type="project" value="UniProtKB-SubCell"/>
</dbReference>
<organism evidence="14 15">
    <name type="scientific">Legionella bozemanae</name>
    <name type="common">Fluoribacter bozemanae</name>
    <dbReference type="NCBI Taxonomy" id="447"/>
    <lineage>
        <taxon>Bacteria</taxon>
        <taxon>Pseudomonadati</taxon>
        <taxon>Pseudomonadota</taxon>
        <taxon>Gammaproteobacteria</taxon>
        <taxon>Legionellales</taxon>
        <taxon>Legionellaceae</taxon>
        <taxon>Legionella</taxon>
    </lineage>
</organism>
<dbReference type="InterPro" id="IPR036640">
    <property type="entry name" value="ABC1_TM_sf"/>
</dbReference>
<dbReference type="PROSITE" id="PS50929">
    <property type="entry name" value="ABC_TM1F"/>
    <property type="match status" value="1"/>
</dbReference>
<keyword evidence="8 11" id="KW-1133">Transmembrane helix</keyword>
<dbReference type="SMART" id="SM00382">
    <property type="entry name" value="AAA"/>
    <property type="match status" value="1"/>
</dbReference>
<feature type="transmembrane region" description="Helical" evidence="11">
    <location>
        <begin position="282"/>
        <end position="300"/>
    </location>
</feature>
<dbReference type="InterPro" id="IPR027417">
    <property type="entry name" value="P-loop_NTPase"/>
</dbReference>
<dbReference type="Pfam" id="PF00664">
    <property type="entry name" value="ABC_membrane"/>
    <property type="match status" value="1"/>
</dbReference>
<accession>A0A0W0RZI9</accession>
<dbReference type="GO" id="GO:0005524">
    <property type="term" value="F:ATP binding"/>
    <property type="evidence" value="ECO:0007669"/>
    <property type="project" value="UniProtKB-KW"/>
</dbReference>
<dbReference type="STRING" id="447.Lboz_0402"/>
<dbReference type="PROSITE" id="PS00211">
    <property type="entry name" value="ABC_TRANSPORTER_1"/>
    <property type="match status" value="1"/>
</dbReference>
<dbReference type="Gene3D" id="3.40.50.300">
    <property type="entry name" value="P-loop containing nucleotide triphosphate hydrolases"/>
    <property type="match status" value="1"/>
</dbReference>
<dbReference type="InterPro" id="IPR017871">
    <property type="entry name" value="ABC_transporter-like_CS"/>
</dbReference>
<name>A0A0W0RZI9_LEGBO</name>
<dbReference type="Gene3D" id="1.20.1560.10">
    <property type="entry name" value="ABC transporter type 1, transmembrane domain"/>
    <property type="match status" value="1"/>
</dbReference>
<evidence type="ECO:0000259" key="13">
    <source>
        <dbReference type="PROSITE" id="PS50929"/>
    </source>
</evidence>
<dbReference type="GO" id="GO:0034040">
    <property type="term" value="F:ATPase-coupled lipid transmembrane transporter activity"/>
    <property type="evidence" value="ECO:0007669"/>
    <property type="project" value="TreeGrafter"/>
</dbReference>
<evidence type="ECO:0000256" key="7">
    <source>
        <dbReference type="ARBA" id="ARBA00022840"/>
    </source>
</evidence>
<keyword evidence="3" id="KW-1003">Cell membrane</keyword>
<feature type="transmembrane region" description="Helical" evidence="11">
    <location>
        <begin position="251"/>
        <end position="270"/>
    </location>
</feature>
<dbReference type="InterPro" id="IPR039421">
    <property type="entry name" value="Type_1_exporter"/>
</dbReference>
<evidence type="ECO:0000256" key="6">
    <source>
        <dbReference type="ARBA" id="ARBA00022741"/>
    </source>
</evidence>
<evidence type="ECO:0000256" key="10">
    <source>
        <dbReference type="ARBA" id="ARBA00023136"/>
    </source>
</evidence>
<gene>
    <name evidence="14" type="primary">abcT_1</name>
    <name evidence="14" type="ORF">Lboz_0402</name>
</gene>
<feature type="domain" description="ABC transmembrane type-1" evidence="13">
    <location>
        <begin position="23"/>
        <end position="308"/>
    </location>
</feature>
<proteinExistence type="predicted"/>